<reference evidence="2" key="1">
    <citation type="submission" date="2020-06" db="EMBL/GenBank/DDBJ databases">
        <title>WGS assembly of Ceratodon purpureus strain R40.</title>
        <authorList>
            <person name="Carey S.B."/>
            <person name="Jenkins J."/>
            <person name="Shu S."/>
            <person name="Lovell J.T."/>
            <person name="Sreedasyam A."/>
            <person name="Maumus F."/>
            <person name="Tiley G.P."/>
            <person name="Fernandez-Pozo N."/>
            <person name="Barry K."/>
            <person name="Chen C."/>
            <person name="Wang M."/>
            <person name="Lipzen A."/>
            <person name="Daum C."/>
            <person name="Saski C.A."/>
            <person name="Payton A.C."/>
            <person name="Mcbreen J.C."/>
            <person name="Conrad R.E."/>
            <person name="Kollar L.M."/>
            <person name="Olsson S."/>
            <person name="Huttunen S."/>
            <person name="Landis J.B."/>
            <person name="Wickett N.J."/>
            <person name="Johnson M.G."/>
            <person name="Rensing S.A."/>
            <person name="Grimwood J."/>
            <person name="Schmutz J."/>
            <person name="Mcdaniel S.F."/>
        </authorList>
    </citation>
    <scope>NUCLEOTIDE SEQUENCE</scope>
    <source>
        <strain evidence="2">R40</strain>
    </source>
</reference>
<dbReference type="Pfam" id="PF14009">
    <property type="entry name" value="PADRE"/>
    <property type="match status" value="1"/>
</dbReference>
<sequence length="202" mass="22032">MGNCHAVDPVCATVEHPNGKVEKLYFSASARQLMLLHPGHYVALVPPPPAPSPDGAVVRVKRKLKLLPPDTMLNIGSCYRLVSFEDVLAELSERGSMAHQTSRKRTHSNTAVSKQSPTQPVSESKEQVDISKSAVKHMNQLRSMLTKSFSLQKENIAEDFAPPPAPATANFSSIQSPLQALHPVQRGGAWRPSLQSIAERGR</sequence>
<dbReference type="PANTHER" id="PTHR33413">
    <property type="entry name" value="EXPRESSED PROTEIN"/>
    <property type="match status" value="1"/>
</dbReference>
<dbReference type="InterPro" id="IPR025322">
    <property type="entry name" value="PADRE_dom"/>
</dbReference>
<keyword evidence="3" id="KW-1185">Reference proteome</keyword>
<proteinExistence type="predicted"/>
<feature type="region of interest" description="Disordered" evidence="1">
    <location>
        <begin position="95"/>
        <end position="127"/>
    </location>
</feature>
<organism evidence="2 3">
    <name type="scientific">Ceratodon purpureus</name>
    <name type="common">Fire moss</name>
    <name type="synonym">Dicranum purpureum</name>
    <dbReference type="NCBI Taxonomy" id="3225"/>
    <lineage>
        <taxon>Eukaryota</taxon>
        <taxon>Viridiplantae</taxon>
        <taxon>Streptophyta</taxon>
        <taxon>Embryophyta</taxon>
        <taxon>Bryophyta</taxon>
        <taxon>Bryophytina</taxon>
        <taxon>Bryopsida</taxon>
        <taxon>Dicranidae</taxon>
        <taxon>Pseudoditrichales</taxon>
        <taxon>Ditrichaceae</taxon>
        <taxon>Ceratodon</taxon>
    </lineage>
</organism>
<gene>
    <name evidence="2" type="ORF">KC19_7G007900</name>
</gene>
<evidence type="ECO:0000256" key="1">
    <source>
        <dbReference type="SAM" id="MobiDB-lite"/>
    </source>
</evidence>
<accession>A0A8T0H3B3</accession>
<protein>
    <submittedName>
        <fullName evidence="2">Uncharacterized protein</fullName>
    </submittedName>
</protein>
<name>A0A8T0H3B3_CERPU</name>
<dbReference type="Proteomes" id="UP000822688">
    <property type="component" value="Chromosome 7"/>
</dbReference>
<dbReference type="AlphaFoldDB" id="A0A8T0H3B3"/>
<dbReference type="OrthoDB" id="747498at2759"/>
<evidence type="ECO:0000313" key="3">
    <source>
        <dbReference type="Proteomes" id="UP000822688"/>
    </source>
</evidence>
<dbReference type="PANTHER" id="PTHR33413:SF1">
    <property type="entry name" value="EXPRESSED PROTEIN"/>
    <property type="match status" value="1"/>
</dbReference>
<dbReference type="EMBL" id="CM026428">
    <property type="protein sequence ID" value="KAG0565693.1"/>
    <property type="molecule type" value="Genomic_DNA"/>
</dbReference>
<evidence type="ECO:0000313" key="2">
    <source>
        <dbReference type="EMBL" id="KAG0565693.1"/>
    </source>
</evidence>
<comment type="caution">
    <text evidence="2">The sequence shown here is derived from an EMBL/GenBank/DDBJ whole genome shotgun (WGS) entry which is preliminary data.</text>
</comment>
<feature type="compositionally biased region" description="Polar residues" evidence="1">
    <location>
        <begin position="108"/>
        <end position="122"/>
    </location>
</feature>